<dbReference type="GO" id="GO:0008641">
    <property type="term" value="F:ubiquitin-like modifier activating enzyme activity"/>
    <property type="evidence" value="ECO:0007669"/>
    <property type="project" value="InterPro"/>
</dbReference>
<dbReference type="SUPFAM" id="SSF69572">
    <property type="entry name" value="Activating enzymes of the ubiquitin-like proteins"/>
    <property type="match status" value="1"/>
</dbReference>
<evidence type="ECO:0000259" key="1">
    <source>
        <dbReference type="Pfam" id="PF00899"/>
    </source>
</evidence>
<comment type="caution">
    <text evidence="2">The sequence shown here is derived from an EMBL/GenBank/DDBJ whole genome shotgun (WGS) entry which is preliminary data.</text>
</comment>
<proteinExistence type="predicted"/>
<feature type="domain" description="THIF-type NAD/FAD binding fold" evidence="1">
    <location>
        <begin position="65"/>
        <end position="331"/>
    </location>
</feature>
<dbReference type="GO" id="GO:0061504">
    <property type="term" value="P:cyclic threonylcarbamoyladenosine biosynthetic process"/>
    <property type="evidence" value="ECO:0007669"/>
    <property type="project" value="TreeGrafter"/>
</dbReference>
<dbReference type="STRING" id="1618481.US54_C0027G0006"/>
<dbReference type="GO" id="GO:0061503">
    <property type="term" value="F:tRNA threonylcarbamoyladenosine dehydratase"/>
    <property type="evidence" value="ECO:0007669"/>
    <property type="project" value="TreeGrafter"/>
</dbReference>
<dbReference type="InterPro" id="IPR045886">
    <property type="entry name" value="ThiF/MoeB/HesA"/>
</dbReference>
<dbReference type="Gene3D" id="3.40.50.720">
    <property type="entry name" value="NAD(P)-binding Rossmann-like Domain"/>
    <property type="match status" value="1"/>
</dbReference>
<organism evidence="2 3">
    <name type="scientific">Candidatus Roizmanbacteria bacterium GW2011_GWA2_37_7</name>
    <dbReference type="NCBI Taxonomy" id="1618481"/>
    <lineage>
        <taxon>Bacteria</taxon>
        <taxon>Candidatus Roizmaniibacteriota</taxon>
    </lineage>
</organism>
<name>A0A0G0JLX6_9BACT</name>
<gene>
    <name evidence="2" type="ORF">US54_C0027G0006</name>
</gene>
<dbReference type="EMBL" id="LBTJ01000027">
    <property type="protein sequence ID" value="KKQ37714.1"/>
    <property type="molecule type" value="Genomic_DNA"/>
</dbReference>
<dbReference type="PANTHER" id="PTHR43267">
    <property type="entry name" value="TRNA THREONYLCARBAMOYLADENOSINE DEHYDRATASE"/>
    <property type="match status" value="1"/>
</dbReference>
<dbReference type="PANTHER" id="PTHR43267:SF3">
    <property type="entry name" value="THIF PROTEIN"/>
    <property type="match status" value="1"/>
</dbReference>
<dbReference type="Proteomes" id="UP000034471">
    <property type="component" value="Unassembled WGS sequence"/>
</dbReference>
<reference evidence="2 3" key="1">
    <citation type="journal article" date="2015" name="Nature">
        <title>rRNA introns, odd ribosomes, and small enigmatic genomes across a large radiation of phyla.</title>
        <authorList>
            <person name="Brown C.T."/>
            <person name="Hug L.A."/>
            <person name="Thomas B.C."/>
            <person name="Sharon I."/>
            <person name="Castelle C.J."/>
            <person name="Singh A."/>
            <person name="Wilkins M.J."/>
            <person name="Williams K.H."/>
            <person name="Banfield J.F."/>
        </authorList>
    </citation>
    <scope>NUCLEOTIDE SEQUENCE [LARGE SCALE GENOMIC DNA]</scope>
</reference>
<sequence>MLKKCLIMSDNKIKEDIVKELQQTRNPHLPPEELKNIRVSPLILDTKSKHPFHLTPKASSELSTSRNRNLIYPDEQAKLRNTVVGFFGLSVGSHAAVTWMMESRADVIKIVDPDKISATNLNRIRVGWESVGRYKAVIIQKELQEINPYATVLSFTKVRESNIKKIFYTRPSLNVVVDEIDDIKGKLLLRKFAQYLRIPVISAIDVEDDIFVDIERYDINEHQKLFNNRLPDISEVNVSNLSEKEKKQLIIELVGIEKVSERMLNSVFGIGATIVNWPQLGATATIAGGVIASLIKKIILGENIKSGRYYLSLNNIFVSDFNSIRRVNERRKKIRAINKVLNQI</sequence>
<protein>
    <submittedName>
        <fullName evidence="2">UBA/THIF-type NAD/FAD binding protein</fullName>
    </submittedName>
</protein>
<dbReference type="InterPro" id="IPR000594">
    <property type="entry name" value="ThiF_NAD_FAD-bd"/>
</dbReference>
<evidence type="ECO:0000313" key="3">
    <source>
        <dbReference type="Proteomes" id="UP000034471"/>
    </source>
</evidence>
<dbReference type="InterPro" id="IPR035985">
    <property type="entry name" value="Ubiquitin-activating_enz"/>
</dbReference>
<dbReference type="AlphaFoldDB" id="A0A0G0JLX6"/>
<dbReference type="Pfam" id="PF00899">
    <property type="entry name" value="ThiF"/>
    <property type="match status" value="1"/>
</dbReference>
<accession>A0A0G0JLX6</accession>
<evidence type="ECO:0000313" key="2">
    <source>
        <dbReference type="EMBL" id="KKQ37714.1"/>
    </source>
</evidence>